<organism evidence="2 3">
    <name type="scientific">Pinibacter aurantiacus</name>
    <dbReference type="NCBI Taxonomy" id="2851599"/>
    <lineage>
        <taxon>Bacteria</taxon>
        <taxon>Pseudomonadati</taxon>
        <taxon>Bacteroidota</taxon>
        <taxon>Chitinophagia</taxon>
        <taxon>Chitinophagales</taxon>
        <taxon>Chitinophagaceae</taxon>
        <taxon>Pinibacter</taxon>
    </lineage>
</organism>
<comment type="caution">
    <text evidence="2">The sequence shown here is derived from an EMBL/GenBank/DDBJ whole genome shotgun (WGS) entry which is preliminary data.</text>
</comment>
<keyword evidence="3" id="KW-1185">Reference proteome</keyword>
<dbReference type="Proteomes" id="UP000812270">
    <property type="component" value="Unassembled WGS sequence"/>
</dbReference>
<evidence type="ECO:0000256" key="1">
    <source>
        <dbReference type="SAM" id="SignalP"/>
    </source>
</evidence>
<protein>
    <submittedName>
        <fullName evidence="2">DUF3108 domain-containing protein</fullName>
    </submittedName>
</protein>
<sequence>MRKFFLIALITLFVLPLTNALNAGDDFCGLKNTAFNTGEYLNYKVYYTLGVYVAAGEANFNVSLEKFNNRPVYHVVGDGSTYSFYDNFFKVRDRYESYVDTATLQPLKFIRNINEGGYKKYENVTFNKTANTAVTNNGVFKVPACIQDVISAIYYARNIDFNKYKPEDKIPFSMFLDNEVYNLYVRYLGKEKIKTKYGTFNAIKFKPLLIKGTIFEGGEKMNVWVSDDGNHIPLRVESPISVGSVKVDMMGYRNLRYPLTSMISLK</sequence>
<proteinExistence type="predicted"/>
<evidence type="ECO:0000313" key="2">
    <source>
        <dbReference type="EMBL" id="MBV4356489.1"/>
    </source>
</evidence>
<keyword evidence="1" id="KW-0732">Signal</keyword>
<dbReference type="InterPro" id="IPR021457">
    <property type="entry name" value="DUF3108"/>
</dbReference>
<dbReference type="Pfam" id="PF11306">
    <property type="entry name" value="DUF3108"/>
    <property type="match status" value="1"/>
</dbReference>
<dbReference type="RefSeq" id="WP_217790122.1">
    <property type="nucleotide sequence ID" value="NZ_JAHSPG010000002.1"/>
</dbReference>
<evidence type="ECO:0000313" key="3">
    <source>
        <dbReference type="Proteomes" id="UP000812270"/>
    </source>
</evidence>
<name>A0A9E2S868_9BACT</name>
<accession>A0A9E2S868</accession>
<dbReference type="AlphaFoldDB" id="A0A9E2S868"/>
<reference evidence="2" key="1">
    <citation type="submission" date="2021-06" db="EMBL/GenBank/DDBJ databases">
        <authorList>
            <person name="Huq M.A."/>
        </authorList>
    </citation>
    <scope>NUCLEOTIDE SEQUENCE</scope>
    <source>
        <strain evidence="2">MAH-26</strain>
    </source>
</reference>
<feature type="chain" id="PRO_5038846770" evidence="1">
    <location>
        <begin position="24"/>
        <end position="266"/>
    </location>
</feature>
<feature type="signal peptide" evidence="1">
    <location>
        <begin position="1"/>
        <end position="23"/>
    </location>
</feature>
<gene>
    <name evidence="2" type="ORF">KTO63_04960</name>
</gene>
<dbReference type="EMBL" id="JAHSPG010000002">
    <property type="protein sequence ID" value="MBV4356489.1"/>
    <property type="molecule type" value="Genomic_DNA"/>
</dbReference>